<protein>
    <submittedName>
        <fullName evidence="2">Uncharacterized protein</fullName>
    </submittedName>
</protein>
<sequence length="69" mass="7900">MELKDDQPRPGSAEDTMGGLHHVCTMEDKMVLTVSYPPPERRGSPLTEKLFLDTEDEESKYKLLQMSLF</sequence>
<evidence type="ECO:0000313" key="2">
    <source>
        <dbReference type="EMBL" id="CAJ1086559.1"/>
    </source>
</evidence>
<gene>
    <name evidence="2" type="ORF">XNOV1_A001084</name>
</gene>
<accession>A0AAV1HP43</accession>
<name>A0AAV1HP43_XYRNO</name>
<dbReference type="EMBL" id="OY660886">
    <property type="protein sequence ID" value="CAJ1086559.1"/>
    <property type="molecule type" value="Genomic_DNA"/>
</dbReference>
<evidence type="ECO:0000313" key="3">
    <source>
        <dbReference type="Proteomes" id="UP001178508"/>
    </source>
</evidence>
<proteinExistence type="predicted"/>
<organism evidence="2 3">
    <name type="scientific">Xyrichtys novacula</name>
    <name type="common">Pearly razorfish</name>
    <name type="synonym">Hemipteronotus novacula</name>
    <dbReference type="NCBI Taxonomy" id="13765"/>
    <lineage>
        <taxon>Eukaryota</taxon>
        <taxon>Metazoa</taxon>
        <taxon>Chordata</taxon>
        <taxon>Craniata</taxon>
        <taxon>Vertebrata</taxon>
        <taxon>Euteleostomi</taxon>
        <taxon>Actinopterygii</taxon>
        <taxon>Neopterygii</taxon>
        <taxon>Teleostei</taxon>
        <taxon>Neoteleostei</taxon>
        <taxon>Acanthomorphata</taxon>
        <taxon>Eupercaria</taxon>
        <taxon>Labriformes</taxon>
        <taxon>Labridae</taxon>
        <taxon>Xyrichtys</taxon>
    </lineage>
</organism>
<reference evidence="2" key="1">
    <citation type="submission" date="2023-08" db="EMBL/GenBank/DDBJ databases">
        <authorList>
            <person name="Alioto T."/>
            <person name="Alioto T."/>
            <person name="Gomez Garrido J."/>
        </authorList>
    </citation>
    <scope>NUCLEOTIDE SEQUENCE</scope>
</reference>
<dbReference type="Proteomes" id="UP001178508">
    <property type="component" value="Chromosome 23"/>
</dbReference>
<evidence type="ECO:0000256" key="1">
    <source>
        <dbReference type="SAM" id="MobiDB-lite"/>
    </source>
</evidence>
<feature type="region of interest" description="Disordered" evidence="1">
    <location>
        <begin position="1"/>
        <end position="20"/>
    </location>
</feature>
<dbReference type="AlphaFoldDB" id="A0AAV1HP43"/>
<keyword evidence="3" id="KW-1185">Reference proteome</keyword>